<evidence type="ECO:0000313" key="1">
    <source>
        <dbReference type="EMBL" id="RRT65405.1"/>
    </source>
</evidence>
<reference evidence="1 2" key="1">
    <citation type="journal article" date="2014" name="Agronomy (Basel)">
        <title>A Draft Genome Sequence for Ensete ventricosum, the Drought-Tolerant Tree Against Hunger.</title>
        <authorList>
            <person name="Harrison J."/>
            <person name="Moore K.A."/>
            <person name="Paszkiewicz K."/>
            <person name="Jones T."/>
            <person name="Grant M."/>
            <person name="Ambacheew D."/>
            <person name="Muzemil S."/>
            <person name="Studholme D.J."/>
        </authorList>
    </citation>
    <scope>NUCLEOTIDE SEQUENCE [LARGE SCALE GENOMIC DNA]</scope>
</reference>
<sequence>MYVRDRPRLDGESVDKLGEGFLPSLVRSEATVGFGRALVRKFCSNSLVSWSKEIMDAGWRWLYHIRAGPLKVVRKTRHISASNESYNAICARKAATCSVGSELPPYDSKKASSFDLVTSLCTSSRRSFMRRSYIRNELVKSDDKVSGSCGACSIPRCGAVDFSGTIDGVSNWVSGGFSSIGLGRAGARCS</sequence>
<comment type="caution">
    <text evidence="1">The sequence shown here is derived from an EMBL/GenBank/DDBJ whole genome shotgun (WGS) entry which is preliminary data.</text>
</comment>
<name>A0A426ZN97_ENSVE</name>
<dbReference type="AlphaFoldDB" id="A0A426ZN97"/>
<gene>
    <name evidence="1" type="ORF">B296_00021920</name>
</gene>
<accession>A0A426ZN97</accession>
<dbReference type="EMBL" id="AMZH03005827">
    <property type="protein sequence ID" value="RRT65405.1"/>
    <property type="molecule type" value="Genomic_DNA"/>
</dbReference>
<dbReference type="Proteomes" id="UP000287651">
    <property type="component" value="Unassembled WGS sequence"/>
</dbReference>
<proteinExistence type="predicted"/>
<protein>
    <submittedName>
        <fullName evidence="1">Uncharacterized protein</fullName>
    </submittedName>
</protein>
<evidence type="ECO:0000313" key="2">
    <source>
        <dbReference type="Proteomes" id="UP000287651"/>
    </source>
</evidence>
<organism evidence="1 2">
    <name type="scientific">Ensete ventricosum</name>
    <name type="common">Abyssinian banana</name>
    <name type="synonym">Musa ensete</name>
    <dbReference type="NCBI Taxonomy" id="4639"/>
    <lineage>
        <taxon>Eukaryota</taxon>
        <taxon>Viridiplantae</taxon>
        <taxon>Streptophyta</taxon>
        <taxon>Embryophyta</taxon>
        <taxon>Tracheophyta</taxon>
        <taxon>Spermatophyta</taxon>
        <taxon>Magnoliopsida</taxon>
        <taxon>Liliopsida</taxon>
        <taxon>Zingiberales</taxon>
        <taxon>Musaceae</taxon>
        <taxon>Ensete</taxon>
    </lineage>
</organism>